<accession>A0A226DR49</accession>
<comment type="caution">
    <text evidence="1">The sequence shown here is derived from an EMBL/GenBank/DDBJ whole genome shotgun (WGS) entry which is preliminary data.</text>
</comment>
<keyword evidence="2" id="KW-1185">Reference proteome</keyword>
<evidence type="ECO:0000313" key="1">
    <source>
        <dbReference type="EMBL" id="OXA47673.1"/>
    </source>
</evidence>
<dbReference type="AlphaFoldDB" id="A0A226DR49"/>
<name>A0A226DR49_FOLCA</name>
<proteinExistence type="predicted"/>
<evidence type="ECO:0000313" key="2">
    <source>
        <dbReference type="Proteomes" id="UP000198287"/>
    </source>
</evidence>
<organism evidence="1 2">
    <name type="scientific">Folsomia candida</name>
    <name type="common">Springtail</name>
    <dbReference type="NCBI Taxonomy" id="158441"/>
    <lineage>
        <taxon>Eukaryota</taxon>
        <taxon>Metazoa</taxon>
        <taxon>Ecdysozoa</taxon>
        <taxon>Arthropoda</taxon>
        <taxon>Hexapoda</taxon>
        <taxon>Collembola</taxon>
        <taxon>Entomobryomorpha</taxon>
        <taxon>Isotomoidea</taxon>
        <taxon>Isotomidae</taxon>
        <taxon>Proisotominae</taxon>
        <taxon>Folsomia</taxon>
    </lineage>
</organism>
<protein>
    <submittedName>
        <fullName evidence="1">Uncharacterized protein</fullName>
    </submittedName>
</protein>
<sequence length="245" mass="28483">MEKLSGTIDEMVKLIRLKMKYQDGRKTARRRKSDSDPSYLNDKMSLLSTLSENLASDDDVKPVILNYEDDQLDSCLNEERRLIEEGIILQPDERPEIKRKQPGPWRKTRKRKGDEIVPENVVYKLIIIFLDSFLKIERKKEEENIQKWALCIFSDNEAAWRQCDDAEMILPDGNDNNNGSSEAVCPNCGTRSRDLHFCEYCKIRFSDATKIIKGWEVYSSVVKRRSMEDGGRSIKNLYDPPAVFH</sequence>
<reference evidence="1 2" key="1">
    <citation type="submission" date="2015-12" db="EMBL/GenBank/DDBJ databases">
        <title>The genome of Folsomia candida.</title>
        <authorList>
            <person name="Faddeeva A."/>
            <person name="Derks M.F."/>
            <person name="Anvar Y."/>
            <person name="Smit S."/>
            <person name="Van Straalen N."/>
            <person name="Roelofs D."/>
        </authorList>
    </citation>
    <scope>NUCLEOTIDE SEQUENCE [LARGE SCALE GENOMIC DNA]</scope>
    <source>
        <strain evidence="1 2">VU population</strain>
        <tissue evidence="1">Whole body</tissue>
    </source>
</reference>
<dbReference type="Proteomes" id="UP000198287">
    <property type="component" value="Unassembled WGS sequence"/>
</dbReference>
<gene>
    <name evidence="1" type="ORF">Fcan01_17845</name>
</gene>
<dbReference type="EMBL" id="LNIX01000013">
    <property type="protein sequence ID" value="OXA47673.1"/>
    <property type="molecule type" value="Genomic_DNA"/>
</dbReference>